<evidence type="ECO:0000313" key="2">
    <source>
        <dbReference type="EMBL" id="OTG00372.1"/>
    </source>
</evidence>
<dbReference type="EMBL" id="CM007902">
    <property type="protein sequence ID" value="OTG00372.1"/>
    <property type="molecule type" value="Genomic_DNA"/>
</dbReference>
<dbReference type="InParanoid" id="A0A251SPC3"/>
<feature type="region of interest" description="Disordered" evidence="1">
    <location>
        <begin position="55"/>
        <end position="76"/>
    </location>
</feature>
<organism evidence="2 3">
    <name type="scientific">Helianthus annuus</name>
    <name type="common">Common sunflower</name>
    <dbReference type="NCBI Taxonomy" id="4232"/>
    <lineage>
        <taxon>Eukaryota</taxon>
        <taxon>Viridiplantae</taxon>
        <taxon>Streptophyta</taxon>
        <taxon>Embryophyta</taxon>
        <taxon>Tracheophyta</taxon>
        <taxon>Spermatophyta</taxon>
        <taxon>Magnoliopsida</taxon>
        <taxon>eudicotyledons</taxon>
        <taxon>Gunneridae</taxon>
        <taxon>Pentapetalae</taxon>
        <taxon>asterids</taxon>
        <taxon>campanulids</taxon>
        <taxon>Asterales</taxon>
        <taxon>Asteraceae</taxon>
        <taxon>Asteroideae</taxon>
        <taxon>Heliantheae alliance</taxon>
        <taxon>Heliantheae</taxon>
        <taxon>Helianthus</taxon>
    </lineage>
</organism>
<dbReference type="Proteomes" id="UP000215914">
    <property type="component" value="Chromosome 13"/>
</dbReference>
<reference evidence="3" key="1">
    <citation type="journal article" date="2017" name="Nature">
        <title>The sunflower genome provides insights into oil metabolism, flowering and Asterid evolution.</title>
        <authorList>
            <person name="Badouin H."/>
            <person name="Gouzy J."/>
            <person name="Grassa C.J."/>
            <person name="Murat F."/>
            <person name="Staton S.E."/>
            <person name="Cottret L."/>
            <person name="Lelandais-Briere C."/>
            <person name="Owens G.L."/>
            <person name="Carrere S."/>
            <person name="Mayjonade B."/>
            <person name="Legrand L."/>
            <person name="Gill N."/>
            <person name="Kane N.C."/>
            <person name="Bowers J.E."/>
            <person name="Hubner S."/>
            <person name="Bellec A."/>
            <person name="Berard A."/>
            <person name="Berges H."/>
            <person name="Blanchet N."/>
            <person name="Boniface M.C."/>
            <person name="Brunel D."/>
            <person name="Catrice O."/>
            <person name="Chaidir N."/>
            <person name="Claudel C."/>
            <person name="Donnadieu C."/>
            <person name="Faraut T."/>
            <person name="Fievet G."/>
            <person name="Helmstetter N."/>
            <person name="King M."/>
            <person name="Knapp S.J."/>
            <person name="Lai Z."/>
            <person name="Le Paslier M.C."/>
            <person name="Lippi Y."/>
            <person name="Lorenzon L."/>
            <person name="Mandel J.R."/>
            <person name="Marage G."/>
            <person name="Marchand G."/>
            <person name="Marquand E."/>
            <person name="Bret-Mestries E."/>
            <person name="Morien E."/>
            <person name="Nambeesan S."/>
            <person name="Nguyen T."/>
            <person name="Pegot-Espagnet P."/>
            <person name="Pouilly N."/>
            <person name="Raftis F."/>
            <person name="Sallet E."/>
            <person name="Schiex T."/>
            <person name="Thomas J."/>
            <person name="Vandecasteele C."/>
            <person name="Vares D."/>
            <person name="Vear F."/>
            <person name="Vautrin S."/>
            <person name="Crespi M."/>
            <person name="Mangin B."/>
            <person name="Burke J.M."/>
            <person name="Salse J."/>
            <person name="Munos S."/>
            <person name="Vincourt P."/>
            <person name="Rieseberg L.H."/>
            <person name="Langlade N.B."/>
        </authorList>
    </citation>
    <scope>NUCLEOTIDE SEQUENCE [LARGE SCALE GENOMIC DNA]</scope>
    <source>
        <strain evidence="3">cv. SF193</strain>
    </source>
</reference>
<evidence type="ECO:0000256" key="1">
    <source>
        <dbReference type="SAM" id="MobiDB-lite"/>
    </source>
</evidence>
<keyword evidence="3" id="KW-1185">Reference proteome</keyword>
<gene>
    <name evidence="2" type="ORF">HannXRQ_Chr13g0390211</name>
</gene>
<accession>A0A251SPC3</accession>
<sequence>MLDFVFSQGDTAHLRPVFLRQESLCFVNFENLKHGRRILQRICYPGYPDEYCTEHDVGKQNGDDAKTSQTNEHRRV</sequence>
<proteinExistence type="predicted"/>
<dbReference type="AlphaFoldDB" id="A0A251SPC3"/>
<protein>
    <submittedName>
        <fullName evidence="2">Uncharacterized protein</fullName>
    </submittedName>
</protein>
<evidence type="ECO:0000313" key="3">
    <source>
        <dbReference type="Proteomes" id="UP000215914"/>
    </source>
</evidence>
<name>A0A251SPC3_HELAN</name>